<keyword evidence="2" id="KW-1185">Reference proteome</keyword>
<evidence type="ECO:0000313" key="2">
    <source>
        <dbReference type="Proteomes" id="UP000054217"/>
    </source>
</evidence>
<dbReference type="Proteomes" id="UP000054217">
    <property type="component" value="Unassembled WGS sequence"/>
</dbReference>
<sequence length="58" mass="6713">MSRAHIDSTDFVWLREVYCGALANGRSDLHDCITLTAKWNHVGTNKLKIRALEVRWRS</sequence>
<name>A0A0C3NZX9_PISTI</name>
<dbReference type="EMBL" id="KN831994">
    <property type="protein sequence ID" value="KIO00679.1"/>
    <property type="molecule type" value="Genomic_DNA"/>
</dbReference>
<dbReference type="HOGENOM" id="CLU_2980094_0_0_1"/>
<evidence type="ECO:0000313" key="1">
    <source>
        <dbReference type="EMBL" id="KIO00679.1"/>
    </source>
</evidence>
<reference evidence="2" key="2">
    <citation type="submission" date="2015-01" db="EMBL/GenBank/DDBJ databases">
        <title>Evolutionary Origins and Diversification of the Mycorrhizal Mutualists.</title>
        <authorList>
            <consortium name="DOE Joint Genome Institute"/>
            <consortium name="Mycorrhizal Genomics Consortium"/>
            <person name="Kohler A."/>
            <person name="Kuo A."/>
            <person name="Nagy L.G."/>
            <person name="Floudas D."/>
            <person name="Copeland A."/>
            <person name="Barry K.W."/>
            <person name="Cichocki N."/>
            <person name="Veneault-Fourrey C."/>
            <person name="LaButti K."/>
            <person name="Lindquist E.A."/>
            <person name="Lipzen A."/>
            <person name="Lundell T."/>
            <person name="Morin E."/>
            <person name="Murat C."/>
            <person name="Riley R."/>
            <person name="Ohm R."/>
            <person name="Sun H."/>
            <person name="Tunlid A."/>
            <person name="Henrissat B."/>
            <person name="Grigoriev I.V."/>
            <person name="Hibbett D.S."/>
            <person name="Martin F."/>
        </authorList>
    </citation>
    <scope>NUCLEOTIDE SEQUENCE [LARGE SCALE GENOMIC DNA]</scope>
    <source>
        <strain evidence="2">Marx 270</strain>
    </source>
</reference>
<dbReference type="InParanoid" id="A0A0C3NZX9"/>
<dbReference type="AlphaFoldDB" id="A0A0C3NZX9"/>
<proteinExistence type="predicted"/>
<gene>
    <name evidence="1" type="ORF">M404DRAFT_1003679</name>
</gene>
<accession>A0A0C3NZX9</accession>
<protein>
    <submittedName>
        <fullName evidence="1">Uncharacterized protein</fullName>
    </submittedName>
</protein>
<organism evidence="1 2">
    <name type="scientific">Pisolithus tinctorius Marx 270</name>
    <dbReference type="NCBI Taxonomy" id="870435"/>
    <lineage>
        <taxon>Eukaryota</taxon>
        <taxon>Fungi</taxon>
        <taxon>Dikarya</taxon>
        <taxon>Basidiomycota</taxon>
        <taxon>Agaricomycotina</taxon>
        <taxon>Agaricomycetes</taxon>
        <taxon>Agaricomycetidae</taxon>
        <taxon>Boletales</taxon>
        <taxon>Sclerodermatineae</taxon>
        <taxon>Pisolithaceae</taxon>
        <taxon>Pisolithus</taxon>
    </lineage>
</organism>
<reference evidence="1 2" key="1">
    <citation type="submission" date="2014-04" db="EMBL/GenBank/DDBJ databases">
        <authorList>
            <consortium name="DOE Joint Genome Institute"/>
            <person name="Kuo A."/>
            <person name="Kohler A."/>
            <person name="Costa M.D."/>
            <person name="Nagy L.G."/>
            <person name="Floudas D."/>
            <person name="Copeland A."/>
            <person name="Barry K.W."/>
            <person name="Cichocki N."/>
            <person name="Veneault-Fourrey C."/>
            <person name="LaButti K."/>
            <person name="Lindquist E.A."/>
            <person name="Lipzen A."/>
            <person name="Lundell T."/>
            <person name="Morin E."/>
            <person name="Murat C."/>
            <person name="Sun H."/>
            <person name="Tunlid A."/>
            <person name="Henrissat B."/>
            <person name="Grigoriev I.V."/>
            <person name="Hibbett D.S."/>
            <person name="Martin F."/>
            <person name="Nordberg H.P."/>
            <person name="Cantor M.N."/>
            <person name="Hua S.X."/>
        </authorList>
    </citation>
    <scope>NUCLEOTIDE SEQUENCE [LARGE SCALE GENOMIC DNA]</scope>
    <source>
        <strain evidence="1 2">Marx 270</strain>
    </source>
</reference>